<dbReference type="EMBL" id="JBFOLJ010000009">
    <property type="protein sequence ID" value="KAL2507840.1"/>
    <property type="molecule type" value="Genomic_DNA"/>
</dbReference>
<evidence type="ECO:0000313" key="1">
    <source>
        <dbReference type="EMBL" id="KAL2507840.1"/>
    </source>
</evidence>
<sequence length="100" mass="10753">MLSRKKSILAAASTVSSSSSISLWLHGDCGDAGGGFEAGQFFCGSQDWKRRQLVFVKFLKFLSTTIFELTRIPTSVNDEHHALIGAPGDGLAVFACCQRA</sequence>
<comment type="caution">
    <text evidence="1">The sequence shown here is derived from an EMBL/GenBank/DDBJ whole genome shotgun (WGS) entry which is preliminary data.</text>
</comment>
<protein>
    <recommendedName>
        <fullName evidence="3">Secreted protein</fullName>
    </recommendedName>
</protein>
<reference evidence="2" key="1">
    <citation type="submission" date="2024-07" db="EMBL/GenBank/DDBJ databases">
        <title>Two chromosome-level genome assemblies of Korean endemic species Abeliophyllum distichum and Forsythia ovata (Oleaceae).</title>
        <authorList>
            <person name="Jang H."/>
        </authorList>
    </citation>
    <scope>NUCLEOTIDE SEQUENCE [LARGE SCALE GENOMIC DNA]</scope>
</reference>
<accession>A0ABD1T538</accession>
<evidence type="ECO:0000313" key="2">
    <source>
        <dbReference type="Proteomes" id="UP001604277"/>
    </source>
</evidence>
<keyword evidence="2" id="KW-1185">Reference proteome</keyword>
<proteinExistence type="predicted"/>
<dbReference type="Proteomes" id="UP001604277">
    <property type="component" value="Unassembled WGS sequence"/>
</dbReference>
<gene>
    <name evidence="1" type="ORF">Fot_31487</name>
</gene>
<evidence type="ECO:0008006" key="3">
    <source>
        <dbReference type="Google" id="ProtNLM"/>
    </source>
</evidence>
<organism evidence="1 2">
    <name type="scientific">Forsythia ovata</name>
    <dbReference type="NCBI Taxonomy" id="205694"/>
    <lineage>
        <taxon>Eukaryota</taxon>
        <taxon>Viridiplantae</taxon>
        <taxon>Streptophyta</taxon>
        <taxon>Embryophyta</taxon>
        <taxon>Tracheophyta</taxon>
        <taxon>Spermatophyta</taxon>
        <taxon>Magnoliopsida</taxon>
        <taxon>eudicotyledons</taxon>
        <taxon>Gunneridae</taxon>
        <taxon>Pentapetalae</taxon>
        <taxon>asterids</taxon>
        <taxon>lamiids</taxon>
        <taxon>Lamiales</taxon>
        <taxon>Oleaceae</taxon>
        <taxon>Forsythieae</taxon>
        <taxon>Forsythia</taxon>
    </lineage>
</organism>
<dbReference type="AlphaFoldDB" id="A0ABD1T538"/>
<name>A0ABD1T538_9LAMI</name>